<feature type="coiled-coil region" evidence="3">
    <location>
        <begin position="220"/>
        <end position="247"/>
    </location>
</feature>
<accession>W9GSD1</accession>
<feature type="compositionally biased region" description="Low complexity" evidence="4">
    <location>
        <begin position="17"/>
        <end position="38"/>
    </location>
</feature>
<dbReference type="RefSeq" id="WP_037460082.1">
    <property type="nucleotide sequence ID" value="NZ_AVFL01000036.1"/>
</dbReference>
<dbReference type="Gene3D" id="1.10.287.950">
    <property type="entry name" value="Methyl-accepting chemotaxis protein"/>
    <property type="match status" value="2"/>
</dbReference>
<evidence type="ECO:0000256" key="3">
    <source>
        <dbReference type="SAM" id="Coils"/>
    </source>
</evidence>
<dbReference type="Proteomes" id="UP000019486">
    <property type="component" value="Unassembled WGS sequence"/>
</dbReference>
<dbReference type="SMART" id="SM00283">
    <property type="entry name" value="MA"/>
    <property type="match status" value="2"/>
</dbReference>
<sequence>MALIKKSTYDTRRPTEPSEQGSGGAAPPSSSQSPSQSPLPHANPQRARARTYARQQKIAERIAAASTEIASSTSEAASAAEELRRAMEQIASGAHEASSAARESLSAVTSIVELLAKARGMATTSREKTEALRVQLGETGARITASVEGIAAAAKRQTATVTLIGELEDLASSIGSIVRTVGHIADQTDLLALNAAIEAARAGQAGNGFAVVADEVRALAEVAEKSARDITELVDKIQNEVKSLAAAITATAATSMREVDNGAKVVTNLDQVRADMAGLAQSSLDMVDAAQEAERASVEVQRGAEQIAAAAEEQSAATEESLRGLAEQSLALEQARLAAEELSGLSDELRQTDDLIRGAEQVASASEELSATVQELSGAAAQIMTAVDQISRGSAQQAAATQQSSAALRQIDAAAQRTRATTGAAVERATVMSDLLAEGRRTVTSLIGGVEQAVEQTRASLGGIGSLERMVRRIEKIVDGINTVSIQTNMLAISGSVEAARSGDAGRGFSLVSNDIRTLARDSAENGDKIKDTVRAIQDHVRAVRRELELTLAATEMEVQKNRDIITTFGAVEADMATVTAGNAAVLKDADVILSAAARATAGTQEVAAAAEQASRAATEAATASRQQARGAEDLAAAIEEIASLADELQNSAG</sequence>
<dbReference type="PATRIC" id="fig|1385369.3.peg.6229"/>
<feature type="domain" description="Methyl-accepting transducer" evidence="5">
    <location>
        <begin position="58"/>
        <end position="322"/>
    </location>
</feature>
<keyword evidence="1 2" id="KW-0807">Transducer</keyword>
<organism evidence="6 7">
    <name type="scientific">Skermanella stibiiresistens SB22</name>
    <dbReference type="NCBI Taxonomy" id="1385369"/>
    <lineage>
        <taxon>Bacteria</taxon>
        <taxon>Pseudomonadati</taxon>
        <taxon>Pseudomonadota</taxon>
        <taxon>Alphaproteobacteria</taxon>
        <taxon>Rhodospirillales</taxon>
        <taxon>Azospirillaceae</taxon>
        <taxon>Skermanella</taxon>
    </lineage>
</organism>
<evidence type="ECO:0000313" key="6">
    <source>
        <dbReference type="EMBL" id="EWY36795.1"/>
    </source>
</evidence>
<dbReference type="SUPFAM" id="SSF58104">
    <property type="entry name" value="Methyl-accepting chemotaxis protein (MCP) signaling domain"/>
    <property type="match status" value="2"/>
</dbReference>
<protein>
    <recommendedName>
        <fullName evidence="5">Methyl-accepting transducer domain-containing protein</fullName>
    </recommendedName>
</protein>
<evidence type="ECO:0000313" key="7">
    <source>
        <dbReference type="Proteomes" id="UP000019486"/>
    </source>
</evidence>
<reference evidence="6 7" key="1">
    <citation type="submission" date="2013-08" db="EMBL/GenBank/DDBJ databases">
        <title>The genome sequence of Skermanella stibiiresistens.</title>
        <authorList>
            <person name="Zhu W."/>
            <person name="Wang G."/>
        </authorList>
    </citation>
    <scope>NUCLEOTIDE SEQUENCE [LARGE SCALE GENOMIC DNA]</scope>
    <source>
        <strain evidence="6 7">SB22</strain>
    </source>
</reference>
<evidence type="ECO:0000256" key="1">
    <source>
        <dbReference type="ARBA" id="ARBA00023224"/>
    </source>
</evidence>
<feature type="domain" description="Methyl-accepting transducer" evidence="5">
    <location>
        <begin position="372"/>
        <end position="643"/>
    </location>
</feature>
<dbReference type="Pfam" id="PF00015">
    <property type="entry name" value="MCPsignal"/>
    <property type="match status" value="2"/>
</dbReference>
<dbReference type="PROSITE" id="PS50111">
    <property type="entry name" value="CHEMOTAXIS_TRANSDUC_2"/>
    <property type="match status" value="2"/>
</dbReference>
<feature type="region of interest" description="Disordered" evidence="4">
    <location>
        <begin position="1"/>
        <end position="55"/>
    </location>
</feature>
<keyword evidence="7" id="KW-1185">Reference proteome</keyword>
<dbReference type="EMBL" id="AVFL01000036">
    <property type="protein sequence ID" value="EWY36795.1"/>
    <property type="molecule type" value="Genomic_DNA"/>
</dbReference>
<evidence type="ECO:0000259" key="5">
    <source>
        <dbReference type="PROSITE" id="PS50111"/>
    </source>
</evidence>
<keyword evidence="3" id="KW-0175">Coiled coil</keyword>
<gene>
    <name evidence="6" type="ORF">N825_25510</name>
</gene>
<name>W9GSD1_9PROT</name>
<dbReference type="GO" id="GO:0016020">
    <property type="term" value="C:membrane"/>
    <property type="evidence" value="ECO:0007669"/>
    <property type="project" value="InterPro"/>
</dbReference>
<dbReference type="PANTHER" id="PTHR32089">
    <property type="entry name" value="METHYL-ACCEPTING CHEMOTAXIS PROTEIN MCPB"/>
    <property type="match status" value="1"/>
</dbReference>
<dbReference type="PANTHER" id="PTHR32089:SF112">
    <property type="entry name" value="LYSOZYME-LIKE PROTEIN-RELATED"/>
    <property type="match status" value="1"/>
</dbReference>
<dbReference type="GO" id="GO:0007165">
    <property type="term" value="P:signal transduction"/>
    <property type="evidence" value="ECO:0007669"/>
    <property type="project" value="UniProtKB-KW"/>
</dbReference>
<evidence type="ECO:0000256" key="4">
    <source>
        <dbReference type="SAM" id="MobiDB-lite"/>
    </source>
</evidence>
<comment type="caution">
    <text evidence="6">The sequence shown here is derived from an EMBL/GenBank/DDBJ whole genome shotgun (WGS) entry which is preliminary data.</text>
</comment>
<feature type="compositionally biased region" description="Basic and acidic residues" evidence="4">
    <location>
        <begin position="7"/>
        <end position="16"/>
    </location>
</feature>
<feature type="coiled-coil region" evidence="3">
    <location>
        <begin position="308"/>
        <end position="352"/>
    </location>
</feature>
<proteinExistence type="predicted"/>
<dbReference type="InterPro" id="IPR004089">
    <property type="entry name" value="MCPsignal_dom"/>
</dbReference>
<dbReference type="AlphaFoldDB" id="W9GSD1"/>
<dbReference type="OrthoDB" id="5292010at2"/>
<evidence type="ECO:0000256" key="2">
    <source>
        <dbReference type="PROSITE-ProRule" id="PRU00284"/>
    </source>
</evidence>
<dbReference type="STRING" id="1385369.N825_25510"/>